<evidence type="ECO:0000313" key="2">
    <source>
        <dbReference type="Proteomes" id="UP001459714"/>
    </source>
</evidence>
<dbReference type="RefSeq" id="WP_342020468.1">
    <property type="nucleotide sequence ID" value="NZ_JBBYAK010000001.1"/>
</dbReference>
<dbReference type="EMBL" id="JBBYAK010000001">
    <property type="protein sequence ID" value="MEL3958268.1"/>
    <property type="molecule type" value="Genomic_DNA"/>
</dbReference>
<proteinExistence type="predicted"/>
<name>A0ABU9JZK7_9BACI</name>
<dbReference type="Proteomes" id="UP001459714">
    <property type="component" value="Unassembled WGS sequence"/>
</dbReference>
<protein>
    <submittedName>
        <fullName evidence="1">Uncharacterized protein</fullName>
    </submittedName>
</protein>
<gene>
    <name evidence="1" type="ORF">NST17_13840</name>
</gene>
<organism evidence="1 2">
    <name type="scientific">Caldifermentibacillus hisashii</name>
    <dbReference type="NCBI Taxonomy" id="996558"/>
    <lineage>
        <taxon>Bacteria</taxon>
        <taxon>Bacillati</taxon>
        <taxon>Bacillota</taxon>
        <taxon>Bacilli</taxon>
        <taxon>Bacillales</taxon>
        <taxon>Bacillaceae</taxon>
        <taxon>Caldifermentibacillus</taxon>
    </lineage>
</organism>
<sequence>MATRPLLTVVLNRKTYLFGDETFSRHHFEPKIARFWRRGPFSSPFWGGKYSFLATKPFLVTILGRKTHFFGDEAPSRRRFEPENLPFWRRYSFSSPFWGGKCSFLTTKPFLVTILGLKTHFFGDETFSRRVLRRKTYLFGDETTSRRRFEPENPLF</sequence>
<evidence type="ECO:0000313" key="1">
    <source>
        <dbReference type="EMBL" id="MEL3958268.1"/>
    </source>
</evidence>
<reference evidence="1 2" key="1">
    <citation type="submission" date="2024-03" db="EMBL/GenBank/DDBJ databases">
        <title>Bacilli Hybrid Assemblies.</title>
        <authorList>
            <person name="Kovac J."/>
        </authorList>
    </citation>
    <scope>NUCLEOTIDE SEQUENCE [LARGE SCALE GENOMIC DNA]</scope>
    <source>
        <strain evidence="1 2">FSL M8-0022</strain>
    </source>
</reference>
<keyword evidence="2" id="KW-1185">Reference proteome</keyword>
<accession>A0ABU9JZK7</accession>
<comment type="caution">
    <text evidence="1">The sequence shown here is derived from an EMBL/GenBank/DDBJ whole genome shotgun (WGS) entry which is preliminary data.</text>
</comment>